<evidence type="ECO:0000256" key="1">
    <source>
        <dbReference type="SAM" id="MobiDB-lite"/>
    </source>
</evidence>
<sequence>MVETEDWPNINLVVESRAVKIDREISKNEVVEELILTRRFRSLTFWKNDVSSARRFPRNFVSAEYYFEEIGSRTGIKQDGKQARREASTTGSKHDGIEARRENPKLDETLILVFCNIFRRSRRLGKYYRQGQSVPLMIKRKCCPELVQIHGFRSVEVLLDTPPGSLKNSPEAKEAEVLSKSRSVQSTPVKSLIRFWPSALRSTSCLSPRTLDLKDCGLSRGDPKDCGPQSVPILSPKSGLGTRFGLVALGKDDRIAWCWTLGPPVGGVTVTLLMSWRSWPEPGFVCYENVDEDGLLGVKPCLGGCKIGELWSWTSLPLSLGRINHSAWKPEAGPRPGDGDPDPGTGTQTWGQGPGSRREEPGTWKQEPGSRNNMIFFIGLHEFHHGIKLLVEFGVGRRLVAMVFKLPYRDLVNALRASITVAGSMNRVEECMGQDPRILRGRILARLRIRGMRRFSYRSRTLGHVVCVCPRRNPEAGWTFVLEPGGRRDFCPGTRRLVELLSRNLMVVWTFKGTFSYIFSTRSRLRQLPLGRLTDGTRCVRFVNLKYRDASQSTFRRWVTREFFPRDRRSLLWTQRFNSWILGSNGTVVLLQNPKMLLGSEGRF</sequence>
<evidence type="ECO:0000313" key="3">
    <source>
        <dbReference type="Proteomes" id="UP000266723"/>
    </source>
</evidence>
<feature type="region of interest" description="Disordered" evidence="1">
    <location>
        <begin position="327"/>
        <end position="368"/>
    </location>
</feature>
<dbReference type="EMBL" id="QGKV02000832">
    <property type="protein sequence ID" value="KAF3542949.1"/>
    <property type="molecule type" value="Genomic_DNA"/>
</dbReference>
<organism evidence="2 3">
    <name type="scientific">Brassica cretica</name>
    <name type="common">Mustard</name>
    <dbReference type="NCBI Taxonomy" id="69181"/>
    <lineage>
        <taxon>Eukaryota</taxon>
        <taxon>Viridiplantae</taxon>
        <taxon>Streptophyta</taxon>
        <taxon>Embryophyta</taxon>
        <taxon>Tracheophyta</taxon>
        <taxon>Spermatophyta</taxon>
        <taxon>Magnoliopsida</taxon>
        <taxon>eudicotyledons</taxon>
        <taxon>Gunneridae</taxon>
        <taxon>Pentapetalae</taxon>
        <taxon>rosids</taxon>
        <taxon>malvids</taxon>
        <taxon>Brassicales</taxon>
        <taxon>Brassicaceae</taxon>
        <taxon>Brassiceae</taxon>
        <taxon>Brassica</taxon>
    </lineage>
</organism>
<feature type="region of interest" description="Disordered" evidence="1">
    <location>
        <begin position="77"/>
        <end position="100"/>
    </location>
</feature>
<accession>A0ABQ7BSV4</accession>
<keyword evidence="3" id="KW-1185">Reference proteome</keyword>
<dbReference type="Proteomes" id="UP000266723">
    <property type="component" value="Unassembled WGS sequence"/>
</dbReference>
<protein>
    <submittedName>
        <fullName evidence="2">Uncharacterized protein</fullName>
    </submittedName>
</protein>
<feature type="compositionally biased region" description="Low complexity" evidence="1">
    <location>
        <begin position="342"/>
        <end position="351"/>
    </location>
</feature>
<comment type="caution">
    <text evidence="2">The sequence shown here is derived from an EMBL/GenBank/DDBJ whole genome shotgun (WGS) entry which is preliminary data.</text>
</comment>
<proteinExistence type="predicted"/>
<reference evidence="2 3" key="1">
    <citation type="journal article" date="2020" name="BMC Genomics">
        <title>Intraspecific diversification of the crop wild relative Brassica cretica Lam. using demographic model selection.</title>
        <authorList>
            <person name="Kioukis A."/>
            <person name="Michalopoulou V.A."/>
            <person name="Briers L."/>
            <person name="Pirintsos S."/>
            <person name="Studholme D.J."/>
            <person name="Pavlidis P."/>
            <person name="Sarris P.F."/>
        </authorList>
    </citation>
    <scope>NUCLEOTIDE SEQUENCE [LARGE SCALE GENOMIC DNA]</scope>
    <source>
        <strain evidence="3">cv. PFS-1207/04</strain>
    </source>
</reference>
<gene>
    <name evidence="2" type="ORF">DY000_02006587</name>
</gene>
<evidence type="ECO:0000313" key="2">
    <source>
        <dbReference type="EMBL" id="KAF3542949.1"/>
    </source>
</evidence>
<name>A0ABQ7BSV4_BRACR</name>